<protein>
    <submittedName>
        <fullName evidence="3">CYFA0S25e00628g1_1</fullName>
    </submittedName>
    <submittedName>
        <fullName evidence="4">Phosphatidate phosphatase APP1</fullName>
    </submittedName>
</protein>
<feature type="compositionally biased region" description="Low complexity" evidence="1">
    <location>
        <begin position="163"/>
        <end position="179"/>
    </location>
</feature>
<feature type="compositionally biased region" description="Basic and acidic residues" evidence="1">
    <location>
        <begin position="472"/>
        <end position="489"/>
    </location>
</feature>
<feature type="region of interest" description="Disordered" evidence="1">
    <location>
        <begin position="454"/>
        <end position="489"/>
    </location>
</feature>
<feature type="compositionally biased region" description="Polar residues" evidence="1">
    <location>
        <begin position="532"/>
        <end position="551"/>
    </location>
</feature>
<dbReference type="Pfam" id="PF09949">
    <property type="entry name" value="APP1_cat"/>
    <property type="match status" value="1"/>
</dbReference>
<evidence type="ECO:0000313" key="4">
    <source>
        <dbReference type="EMBL" id="ONH68792.1"/>
    </source>
</evidence>
<evidence type="ECO:0000313" key="5">
    <source>
        <dbReference type="Proteomes" id="UP000189513"/>
    </source>
</evidence>
<dbReference type="VEuPathDB" id="FungiDB:BON22_1061"/>
<keyword evidence="5" id="KW-1185">Reference proteome</keyword>
<feature type="compositionally biased region" description="Low complexity" evidence="1">
    <location>
        <begin position="142"/>
        <end position="153"/>
    </location>
</feature>
<dbReference type="STRING" id="36022.A0A061BFK5"/>
<dbReference type="PANTHER" id="PTHR28208:SF3">
    <property type="entry name" value="PHOSPHATIDATE PHOSPHATASE APP1"/>
    <property type="match status" value="1"/>
</dbReference>
<reference evidence="5" key="2">
    <citation type="journal article" date="2017" name="Genome Announc.">
        <title>Genome sequences of Cyberlindnera fabianii 65, Pichia kudriavzevii 129, and Saccharomyces cerevisiae 131 isolated from fermented masau fruits in Zimbabwe.</title>
        <authorList>
            <person name="van Rijswijck I.M.H."/>
            <person name="Derks M.F.L."/>
            <person name="Abee T."/>
            <person name="de Ridder D."/>
            <person name="Smid E.J."/>
        </authorList>
    </citation>
    <scope>NUCLEOTIDE SEQUENCE [LARGE SCALE GENOMIC DNA]</scope>
    <source>
        <strain evidence="5">65</strain>
    </source>
</reference>
<dbReference type="InterPro" id="IPR019236">
    <property type="entry name" value="APP1_cat"/>
</dbReference>
<dbReference type="EMBL" id="LK052910">
    <property type="protein sequence ID" value="CDR46667.1"/>
    <property type="molecule type" value="Genomic_DNA"/>
</dbReference>
<dbReference type="InterPro" id="IPR052935">
    <property type="entry name" value="Mg2+_PAP"/>
</dbReference>
<sequence length="647" mass="72467">MADQGSGRSKRQRLYELMKTTKDVYIPTISNTITQLASEATTKALNYADGDSQRETDINYDVKGAQILLYPHFTRHSEHDERYYTQVHGWVYSTEGSNRKKRIILSLARQLTKSNNNAVSDMTAGQLDEQLNNMQNVDDDASSVYSGSSAPSVNTRSLRRTGTASSAQSEATTSSSIQSETDEVLKERIANFVNKSLGNTELIIAVGGANREEIKTVELLTDANGNFNIDVDTSFKPTYVQVAIANDEKIFVLHDTIFPGDSQYGVISDIDDTIKHTGVLSDKRTVFRNVFSDNMETWEIPGAADTYRFLSQKFNVSFFYVSNSPYQLYSNLVKFFEMFEFPKGSMYLKKYSGNILNTFFEASHTRKKAPLERVIEHFPDKKFFLIGDSGEQDLEAYTDFARAHPGKVAGIYIRLAENSMSTETYKMLVDMLNKRSEPVVETPDDVQQKFEQLKTSEENLIDLEDEPTPGISKEKMSQLVHESKVKSEMNDLEKGATEGFFANSDQLVEKTSSGGPRVKSPPPAVPSKPRALQSTAVPKSPRPSTSSTIDSSLEESPVSPPTLPRRPVPVLPPRTEVHRTRKEPAPTFNSNSFADDETEEWITRILTSLLILRKAGDASLKLFIDYSEVQEDIVKYLKAKQHANGSK</sequence>
<dbReference type="Proteomes" id="UP000189513">
    <property type="component" value="Unassembled WGS sequence"/>
</dbReference>
<evidence type="ECO:0000256" key="1">
    <source>
        <dbReference type="SAM" id="MobiDB-lite"/>
    </source>
</evidence>
<dbReference type="OMA" id="IYIRCCK"/>
<feature type="compositionally biased region" description="Basic and acidic residues" evidence="1">
    <location>
        <begin position="575"/>
        <end position="584"/>
    </location>
</feature>
<evidence type="ECO:0000259" key="2">
    <source>
        <dbReference type="Pfam" id="PF09949"/>
    </source>
</evidence>
<reference evidence="3" key="1">
    <citation type="journal article" date="2014" name="Genome Announc.">
        <title>Genome sequence of the yeast Cyberlindnera fabianii (Hansenula fabianii).</title>
        <authorList>
            <person name="Freel K.C."/>
            <person name="Sarilar V."/>
            <person name="Neuveglise C."/>
            <person name="Devillers H."/>
            <person name="Friedrich A."/>
            <person name="Schacherer J."/>
        </authorList>
    </citation>
    <scope>NUCLEOTIDE SEQUENCE</scope>
    <source>
        <strain evidence="3">YJS4271</strain>
    </source>
</reference>
<dbReference type="GO" id="GO:0008195">
    <property type="term" value="F:phosphatidate phosphatase activity"/>
    <property type="evidence" value="ECO:0007669"/>
    <property type="project" value="InterPro"/>
</dbReference>
<feature type="region of interest" description="Disordered" evidence="1">
    <location>
        <begin position="509"/>
        <end position="592"/>
    </location>
</feature>
<accession>A0A061BFK5</accession>
<dbReference type="GO" id="GO:0030479">
    <property type="term" value="C:actin cortical patch"/>
    <property type="evidence" value="ECO:0007669"/>
    <property type="project" value="TreeGrafter"/>
</dbReference>
<evidence type="ECO:0000313" key="3">
    <source>
        <dbReference type="EMBL" id="CDR46667.1"/>
    </source>
</evidence>
<feature type="region of interest" description="Disordered" evidence="1">
    <location>
        <begin position="138"/>
        <end position="180"/>
    </location>
</feature>
<proteinExistence type="predicted"/>
<dbReference type="AlphaFoldDB" id="A0A061BFK5"/>
<dbReference type="EMBL" id="MPUK01000002">
    <property type="protein sequence ID" value="ONH68792.1"/>
    <property type="molecule type" value="Genomic_DNA"/>
</dbReference>
<gene>
    <name evidence="4" type="ORF">BON22_1061</name>
    <name evidence="3" type="ORF">CYFA0S_25e00628g</name>
</gene>
<dbReference type="OrthoDB" id="541883at2759"/>
<feature type="compositionally biased region" description="Pro residues" evidence="1">
    <location>
        <begin position="558"/>
        <end position="572"/>
    </location>
</feature>
<dbReference type="PANTHER" id="PTHR28208">
    <property type="entry name" value="PHOSPHATIDATE PHOSPHATASE APP1"/>
    <property type="match status" value="1"/>
</dbReference>
<reference evidence="4" key="3">
    <citation type="submission" date="2017-01" db="EMBL/GenBank/DDBJ databases">
        <authorList>
            <person name="Mah S.A."/>
            <person name="Swanson W.J."/>
            <person name="Moy G.W."/>
            <person name="Vacquier V.D."/>
        </authorList>
    </citation>
    <scope>NUCLEOTIDE SEQUENCE [LARGE SCALE GENOMIC DNA]</scope>
    <source>
        <strain evidence="4">65</strain>
    </source>
</reference>
<organism evidence="3">
    <name type="scientific">Cyberlindnera fabianii</name>
    <name type="common">Yeast</name>
    <name type="synonym">Hansenula fabianii</name>
    <dbReference type="NCBI Taxonomy" id="36022"/>
    <lineage>
        <taxon>Eukaryota</taxon>
        <taxon>Fungi</taxon>
        <taxon>Dikarya</taxon>
        <taxon>Ascomycota</taxon>
        <taxon>Saccharomycotina</taxon>
        <taxon>Saccharomycetes</taxon>
        <taxon>Phaffomycetales</taxon>
        <taxon>Phaffomycetaceae</taxon>
        <taxon>Cyberlindnera</taxon>
    </lineage>
</organism>
<name>A0A061BFK5_CYBFA</name>
<feature type="domain" description="Phosphatidate phosphatase APP1 catalytic" evidence="2">
    <location>
        <begin position="264"/>
        <end position="414"/>
    </location>
</feature>